<evidence type="ECO:0000256" key="1">
    <source>
        <dbReference type="ARBA" id="ARBA00023015"/>
    </source>
</evidence>
<reference evidence="6 7" key="1">
    <citation type="submission" date="2015-10" db="EMBL/GenBank/DDBJ databases">
        <title>Draft genome sequence of Novosphingobium fuchskuhlense DSM 25065 isolated from a surface water sample of the southwest basin of Lake Grosse Fuchskuhle.</title>
        <authorList>
            <person name="Ruckert C."/>
            <person name="Winkler A."/>
            <person name="Glaeser J."/>
            <person name="Grossart H.-P."/>
            <person name="Kalinowski J."/>
            <person name="Glaeser S."/>
        </authorList>
    </citation>
    <scope>NUCLEOTIDE SEQUENCE [LARGE SCALE GENOMIC DNA]</scope>
    <source>
        <strain evidence="6 7">FNE08-7</strain>
    </source>
</reference>
<dbReference type="PANTHER" id="PTHR30055:SF146">
    <property type="entry name" value="HTH-TYPE TRANSCRIPTIONAL DUAL REGULATOR CECR"/>
    <property type="match status" value="1"/>
</dbReference>
<name>A0A117UXS1_9SPHN</name>
<dbReference type="STRING" id="1117702.AQZ52_06185"/>
<keyword evidence="2 4" id="KW-0238">DNA-binding</keyword>
<dbReference type="PROSITE" id="PS50977">
    <property type="entry name" value="HTH_TETR_2"/>
    <property type="match status" value="1"/>
</dbReference>
<dbReference type="AlphaFoldDB" id="A0A117UXS1"/>
<dbReference type="InterPro" id="IPR009057">
    <property type="entry name" value="Homeodomain-like_sf"/>
</dbReference>
<dbReference type="Pfam" id="PF00440">
    <property type="entry name" value="TetR_N"/>
    <property type="match status" value="1"/>
</dbReference>
<dbReference type="GO" id="GO:0003700">
    <property type="term" value="F:DNA-binding transcription factor activity"/>
    <property type="evidence" value="ECO:0007669"/>
    <property type="project" value="TreeGrafter"/>
</dbReference>
<keyword evidence="1" id="KW-0805">Transcription regulation</keyword>
<evidence type="ECO:0000259" key="5">
    <source>
        <dbReference type="PROSITE" id="PS50977"/>
    </source>
</evidence>
<evidence type="ECO:0000256" key="3">
    <source>
        <dbReference type="ARBA" id="ARBA00023163"/>
    </source>
</evidence>
<evidence type="ECO:0000313" key="6">
    <source>
        <dbReference type="EMBL" id="KUR72804.1"/>
    </source>
</evidence>
<organism evidence="6 7">
    <name type="scientific">Novosphingobium fuchskuhlense</name>
    <dbReference type="NCBI Taxonomy" id="1117702"/>
    <lineage>
        <taxon>Bacteria</taxon>
        <taxon>Pseudomonadati</taxon>
        <taxon>Pseudomonadota</taxon>
        <taxon>Alphaproteobacteria</taxon>
        <taxon>Sphingomonadales</taxon>
        <taxon>Sphingomonadaceae</taxon>
        <taxon>Novosphingobium</taxon>
    </lineage>
</organism>
<dbReference type="Pfam" id="PF14246">
    <property type="entry name" value="TetR_C_7"/>
    <property type="match status" value="1"/>
</dbReference>
<dbReference type="Gene3D" id="1.10.10.60">
    <property type="entry name" value="Homeodomain-like"/>
    <property type="match status" value="1"/>
</dbReference>
<protein>
    <recommendedName>
        <fullName evidence="5">HTH tetR-type domain-containing protein</fullName>
    </recommendedName>
</protein>
<feature type="DNA-binding region" description="H-T-H motif" evidence="4">
    <location>
        <begin position="41"/>
        <end position="60"/>
    </location>
</feature>
<dbReference type="EMBL" id="LLZS01000003">
    <property type="protein sequence ID" value="KUR72804.1"/>
    <property type="molecule type" value="Genomic_DNA"/>
</dbReference>
<dbReference type="Gene3D" id="1.10.357.10">
    <property type="entry name" value="Tetracycline Repressor, domain 2"/>
    <property type="match status" value="1"/>
</dbReference>
<sequence>MVTNATLARGRLGRQSPDERRENILAVAAEAFALEGYGITSMSTIAARLGGSKATLYKYFASKEELFQAVMQRKCEAVIGPLEELADSSTDPASLLTAFGKIFLSRLCQPDAIVIHRTVLAEAERFPEVARTFFAFGPEAAYSVLVPALARFDAAGLIDCPDPRLAAEHFLGMVRGDIHLRVSSGLIPPPDDAEIERQVSHAVGIFVRGISRRGSAA</sequence>
<dbReference type="RefSeq" id="WP_067907327.1">
    <property type="nucleotide sequence ID" value="NZ_KQ954244.1"/>
</dbReference>
<evidence type="ECO:0000256" key="2">
    <source>
        <dbReference type="ARBA" id="ARBA00023125"/>
    </source>
</evidence>
<dbReference type="OrthoDB" id="9816431at2"/>
<dbReference type="InterPro" id="IPR039536">
    <property type="entry name" value="TetR_C_Proteobacteria"/>
</dbReference>
<evidence type="ECO:0000256" key="4">
    <source>
        <dbReference type="PROSITE-ProRule" id="PRU00335"/>
    </source>
</evidence>
<gene>
    <name evidence="6" type="ORF">AQZ52_06185</name>
</gene>
<proteinExistence type="predicted"/>
<keyword evidence="3" id="KW-0804">Transcription</keyword>
<dbReference type="InterPro" id="IPR036271">
    <property type="entry name" value="Tet_transcr_reg_TetR-rel_C_sf"/>
</dbReference>
<dbReference type="InterPro" id="IPR050109">
    <property type="entry name" value="HTH-type_TetR-like_transc_reg"/>
</dbReference>
<dbReference type="SUPFAM" id="SSF46689">
    <property type="entry name" value="Homeodomain-like"/>
    <property type="match status" value="1"/>
</dbReference>
<dbReference type="InterPro" id="IPR001647">
    <property type="entry name" value="HTH_TetR"/>
</dbReference>
<dbReference type="FunFam" id="1.10.10.60:FF:000141">
    <property type="entry name" value="TetR family transcriptional regulator"/>
    <property type="match status" value="1"/>
</dbReference>
<dbReference type="PRINTS" id="PR00455">
    <property type="entry name" value="HTHTETR"/>
</dbReference>
<accession>A0A117UXS1</accession>
<feature type="domain" description="HTH tetR-type" evidence="5">
    <location>
        <begin position="18"/>
        <end position="78"/>
    </location>
</feature>
<dbReference type="SUPFAM" id="SSF48498">
    <property type="entry name" value="Tetracyclin repressor-like, C-terminal domain"/>
    <property type="match status" value="1"/>
</dbReference>
<keyword evidence="7" id="KW-1185">Reference proteome</keyword>
<comment type="caution">
    <text evidence="6">The sequence shown here is derived from an EMBL/GenBank/DDBJ whole genome shotgun (WGS) entry which is preliminary data.</text>
</comment>
<dbReference type="GO" id="GO:0000976">
    <property type="term" value="F:transcription cis-regulatory region binding"/>
    <property type="evidence" value="ECO:0007669"/>
    <property type="project" value="TreeGrafter"/>
</dbReference>
<dbReference type="PANTHER" id="PTHR30055">
    <property type="entry name" value="HTH-TYPE TRANSCRIPTIONAL REGULATOR RUTR"/>
    <property type="match status" value="1"/>
</dbReference>
<evidence type="ECO:0000313" key="7">
    <source>
        <dbReference type="Proteomes" id="UP000058012"/>
    </source>
</evidence>
<dbReference type="Proteomes" id="UP000058012">
    <property type="component" value="Unassembled WGS sequence"/>
</dbReference>